<gene>
    <name evidence="2" type="primary">ATP8</name>
</gene>
<name>H2E3Z0_9ARAC</name>
<feature type="transmembrane region" description="Helical" evidence="1">
    <location>
        <begin position="6"/>
        <end position="29"/>
    </location>
</feature>
<evidence type="ECO:0000313" key="3">
    <source>
        <dbReference type="EMBL" id="AEX88905.1"/>
    </source>
</evidence>
<accession>H2E3Z0</accession>
<keyword evidence="1" id="KW-0812">Transmembrane</keyword>
<protein>
    <submittedName>
        <fullName evidence="2">ATP synthase F0 subunit 8</fullName>
    </submittedName>
</protein>
<organism evidence="2">
    <name type="scientific">Austrarchaea raveni</name>
    <dbReference type="NCBI Taxonomy" id="1028703"/>
    <lineage>
        <taxon>Eukaryota</taxon>
        <taxon>Metazoa</taxon>
        <taxon>Ecdysozoa</taxon>
        <taxon>Arthropoda</taxon>
        <taxon>Chelicerata</taxon>
        <taxon>Arachnida</taxon>
        <taxon>Araneae</taxon>
        <taxon>Araneomorphae</taxon>
        <taxon>Entelegynae</taxon>
        <taxon>Palpimanoidea</taxon>
        <taxon>Archaeidae</taxon>
        <taxon>Austrarchaea</taxon>
    </lineage>
</organism>
<sequence>MPQLSPLYWMVSSIMVMFMLMSMVMVFYMKNTNLNKLNKCNVNLMIWCW</sequence>
<dbReference type="EMBL" id="JN716033">
    <property type="protein sequence ID" value="AEX88902.1"/>
    <property type="molecule type" value="Genomic_DNA"/>
</dbReference>
<evidence type="ECO:0000313" key="2">
    <source>
        <dbReference type="EMBL" id="AEX88902.1"/>
    </source>
</evidence>
<keyword evidence="1" id="KW-0472">Membrane</keyword>
<dbReference type="EMBL" id="JN716035">
    <property type="protein sequence ID" value="AEX88908.1"/>
    <property type="molecule type" value="Genomic_DNA"/>
</dbReference>
<keyword evidence="1" id="KW-1133">Transmembrane helix</keyword>
<evidence type="ECO:0000313" key="4">
    <source>
        <dbReference type="EMBL" id="AEX88908.1"/>
    </source>
</evidence>
<geneLocation type="mitochondrion" evidence="2"/>
<dbReference type="AlphaFoldDB" id="H2E3Z0"/>
<reference evidence="2" key="1">
    <citation type="journal article" date="2012" name="Mol. Phylogenet. Evol.">
        <title>Phylogeny and historical biogeography of ancient assassin spiders (Araneae: Archaeidae) in the Australian mesic zone: Evidence for Miocene speciation within Tertiary refugia.</title>
        <authorList>
            <person name="Rix M.G."/>
            <person name="Harvey M.S."/>
        </authorList>
    </citation>
    <scope>NUCLEOTIDE SEQUENCE</scope>
    <source>
        <strain evidence="2">Ar69_86_M</strain>
        <strain evidence="3">Ar69_87_J</strain>
        <strain evidence="4">Ar69_88_J</strain>
    </source>
</reference>
<proteinExistence type="predicted"/>
<evidence type="ECO:0000256" key="1">
    <source>
        <dbReference type="SAM" id="Phobius"/>
    </source>
</evidence>
<keyword evidence="2" id="KW-0496">Mitochondrion</keyword>
<dbReference type="EMBL" id="JN716034">
    <property type="protein sequence ID" value="AEX88905.1"/>
    <property type="molecule type" value="Genomic_DNA"/>
</dbReference>